<reference evidence="1" key="1">
    <citation type="journal article" date="2014" name="Front. Microbiol.">
        <title>High frequency of phylogenetically diverse reductive dehalogenase-homologous genes in deep subseafloor sedimentary metagenomes.</title>
        <authorList>
            <person name="Kawai M."/>
            <person name="Futagami T."/>
            <person name="Toyoda A."/>
            <person name="Takaki Y."/>
            <person name="Nishi S."/>
            <person name="Hori S."/>
            <person name="Arai W."/>
            <person name="Tsubouchi T."/>
            <person name="Morono Y."/>
            <person name="Uchiyama I."/>
            <person name="Ito T."/>
            <person name="Fujiyama A."/>
            <person name="Inagaki F."/>
            <person name="Takami H."/>
        </authorList>
    </citation>
    <scope>NUCLEOTIDE SEQUENCE</scope>
    <source>
        <strain evidence="1">Expedition CK06-06</strain>
    </source>
</reference>
<evidence type="ECO:0008006" key="2">
    <source>
        <dbReference type="Google" id="ProtNLM"/>
    </source>
</evidence>
<dbReference type="EMBL" id="BARV01037687">
    <property type="protein sequence ID" value="GAI53338.1"/>
    <property type="molecule type" value="Genomic_DNA"/>
</dbReference>
<accession>X1PBV2</accession>
<evidence type="ECO:0000313" key="1">
    <source>
        <dbReference type="EMBL" id="GAI53338.1"/>
    </source>
</evidence>
<organism evidence="1">
    <name type="scientific">marine sediment metagenome</name>
    <dbReference type="NCBI Taxonomy" id="412755"/>
    <lineage>
        <taxon>unclassified sequences</taxon>
        <taxon>metagenomes</taxon>
        <taxon>ecological metagenomes</taxon>
    </lineage>
</organism>
<name>X1PBV2_9ZZZZ</name>
<protein>
    <recommendedName>
        <fullName evidence="2">SGNH hydrolase-type esterase domain-containing protein</fullName>
    </recommendedName>
</protein>
<dbReference type="Gene3D" id="3.40.50.1110">
    <property type="entry name" value="SGNH hydrolase"/>
    <property type="match status" value="1"/>
</dbReference>
<dbReference type="AlphaFoldDB" id="X1PBV2"/>
<dbReference type="InterPro" id="IPR036514">
    <property type="entry name" value="SGNH_hydro_sf"/>
</dbReference>
<sequence>ADNIGFTRKLKERISNQDLPPFIRNMVVLDTSTILKQNHFYVLDAHPNQSGHEVIADEIIKAIENAERREKKLETSM</sequence>
<proteinExistence type="predicted"/>
<comment type="caution">
    <text evidence="1">The sequence shown here is derived from an EMBL/GenBank/DDBJ whole genome shotgun (WGS) entry which is preliminary data.</text>
</comment>
<feature type="non-terminal residue" evidence="1">
    <location>
        <position position="1"/>
    </location>
</feature>
<dbReference type="SUPFAM" id="SSF52266">
    <property type="entry name" value="SGNH hydrolase"/>
    <property type="match status" value="1"/>
</dbReference>
<gene>
    <name evidence="1" type="ORF">S06H3_58250</name>
</gene>